<evidence type="ECO:0000313" key="1">
    <source>
        <dbReference type="EMBL" id="TDU25708.1"/>
    </source>
</evidence>
<accession>A0A4R7NX82</accession>
<gene>
    <name evidence="1" type="ORF">DFR24_4153</name>
</gene>
<dbReference type="GO" id="GO:0004177">
    <property type="term" value="F:aminopeptidase activity"/>
    <property type="evidence" value="ECO:0007669"/>
    <property type="project" value="UniProtKB-KW"/>
</dbReference>
<keyword evidence="2" id="KW-1185">Reference proteome</keyword>
<keyword evidence="1" id="KW-0378">Hydrolase</keyword>
<dbReference type="PIRSF" id="PIRSF029285">
    <property type="entry name" value="Aminopept"/>
    <property type="match status" value="1"/>
</dbReference>
<protein>
    <submittedName>
        <fullName evidence="1">Putative aminopeptidase</fullName>
    </submittedName>
</protein>
<reference evidence="1 2" key="1">
    <citation type="submission" date="2019-03" db="EMBL/GenBank/DDBJ databases">
        <title>Genomic Encyclopedia of Type Strains, Phase IV (KMG-IV): sequencing the most valuable type-strain genomes for metagenomic binning, comparative biology and taxonomic classification.</title>
        <authorList>
            <person name="Goeker M."/>
        </authorList>
    </citation>
    <scope>NUCLEOTIDE SEQUENCE [LARGE SCALE GENOMIC DNA]</scope>
    <source>
        <strain evidence="1 2">DSM 26377</strain>
    </source>
</reference>
<name>A0A4R7NX82_9GAMM</name>
<organism evidence="1 2">
    <name type="scientific">Panacagrimonas perspica</name>
    <dbReference type="NCBI Taxonomy" id="381431"/>
    <lineage>
        <taxon>Bacteria</taxon>
        <taxon>Pseudomonadati</taxon>
        <taxon>Pseudomonadota</taxon>
        <taxon>Gammaproteobacteria</taxon>
        <taxon>Nevskiales</taxon>
        <taxon>Nevskiaceae</taxon>
        <taxon>Panacagrimonas</taxon>
    </lineage>
</organism>
<proteinExistence type="predicted"/>
<dbReference type="AlphaFoldDB" id="A0A4R7NX82"/>
<comment type="caution">
    <text evidence="1">The sequence shown here is derived from an EMBL/GenBank/DDBJ whole genome shotgun (WGS) entry which is preliminary data.</text>
</comment>
<dbReference type="RefSeq" id="WP_210772646.1">
    <property type="nucleotide sequence ID" value="NZ_MWIN01000040.1"/>
</dbReference>
<dbReference type="EMBL" id="SOBT01000011">
    <property type="protein sequence ID" value="TDU25708.1"/>
    <property type="molecule type" value="Genomic_DNA"/>
</dbReference>
<dbReference type="Pfam" id="PF10023">
    <property type="entry name" value="Aminopep"/>
    <property type="match status" value="1"/>
</dbReference>
<dbReference type="InterPro" id="IPR014553">
    <property type="entry name" value="Aminopept"/>
</dbReference>
<dbReference type="PROSITE" id="PS51257">
    <property type="entry name" value="PROKAR_LIPOPROTEIN"/>
    <property type="match status" value="1"/>
</dbReference>
<dbReference type="Proteomes" id="UP000295341">
    <property type="component" value="Unassembled WGS sequence"/>
</dbReference>
<evidence type="ECO:0000313" key="2">
    <source>
        <dbReference type="Proteomes" id="UP000295341"/>
    </source>
</evidence>
<keyword evidence="1" id="KW-0031">Aminopeptidase</keyword>
<keyword evidence="1" id="KW-0645">Protease</keyword>
<sequence>MDAGLRALVVALLGASLCGCASLGYYAHLARGQMELLSKREPIEKIVEDPQRDAELRRRLALVLDARRFAVAKLGLPDNASYTLYADLGRPYVVWNVFATPEFSLQPIESCFPLTGCLAYRGHYRKELAQEQVEKMKAKGYDVDIGGVPAYSTLGWFDDPVLSTMMRWSDAVLVGTVFHELGHQRLYVKNDTTFNESYASFIEQQGLLEYFTGGQVDPAESETQRAHEAQFVALVIDARRKLADLYSLPLSPEAMRTQKAGIFAQLKLDYARMRDAEWNGSRDYEGWFARDLNNASLLPVGLYDEWVPAFRTLFEECGNDWARFHAAAKALGESGAQARQERLAELQAAPK</sequence>